<evidence type="ECO:0000313" key="1">
    <source>
        <dbReference type="EMBL" id="PAV74828.1"/>
    </source>
</evidence>
<reference evidence="1 2" key="1">
    <citation type="journal article" date="2017" name="Curr. Biol.">
        <title>Genome architecture and evolution of a unichromosomal asexual nematode.</title>
        <authorList>
            <person name="Fradin H."/>
            <person name="Zegar C."/>
            <person name="Gutwein M."/>
            <person name="Lucas J."/>
            <person name="Kovtun M."/>
            <person name="Corcoran D."/>
            <person name="Baugh L.R."/>
            <person name="Kiontke K."/>
            <person name="Gunsalus K."/>
            <person name="Fitch D.H."/>
            <person name="Piano F."/>
        </authorList>
    </citation>
    <scope>NUCLEOTIDE SEQUENCE [LARGE SCALE GENOMIC DNA]</scope>
    <source>
        <strain evidence="1">PF1309</strain>
    </source>
</reference>
<evidence type="ECO:0000313" key="2">
    <source>
        <dbReference type="Proteomes" id="UP000218231"/>
    </source>
</evidence>
<proteinExistence type="predicted"/>
<organism evidence="1 2">
    <name type="scientific">Diploscapter pachys</name>
    <dbReference type="NCBI Taxonomy" id="2018661"/>
    <lineage>
        <taxon>Eukaryota</taxon>
        <taxon>Metazoa</taxon>
        <taxon>Ecdysozoa</taxon>
        <taxon>Nematoda</taxon>
        <taxon>Chromadorea</taxon>
        <taxon>Rhabditida</taxon>
        <taxon>Rhabditina</taxon>
        <taxon>Rhabditomorpha</taxon>
        <taxon>Rhabditoidea</taxon>
        <taxon>Rhabditidae</taxon>
        <taxon>Diploscapter</taxon>
    </lineage>
</organism>
<protein>
    <submittedName>
        <fullName evidence="1">Uncharacterized protein</fullName>
    </submittedName>
</protein>
<accession>A0A2A2KLT4</accession>
<dbReference type="EMBL" id="LIAE01008276">
    <property type="protein sequence ID" value="PAV74828.1"/>
    <property type="molecule type" value="Genomic_DNA"/>
</dbReference>
<keyword evidence="2" id="KW-1185">Reference proteome</keyword>
<dbReference type="Proteomes" id="UP000218231">
    <property type="component" value="Unassembled WGS sequence"/>
</dbReference>
<name>A0A2A2KLT4_9BILA</name>
<dbReference type="AlphaFoldDB" id="A0A2A2KLT4"/>
<comment type="caution">
    <text evidence="1">The sequence shown here is derived from an EMBL/GenBank/DDBJ whole genome shotgun (WGS) entry which is preliminary data.</text>
</comment>
<gene>
    <name evidence="1" type="ORF">WR25_11341</name>
</gene>
<sequence length="170" mass="20087">MNSDPNQSDQRIINEAARLYRISKRVREEEQKERNQARSQWERAIERCEFCNSAEHQTRLCDAPGLTIEHRWELVYSKKMCTVCGKTNVKHLPVECFMIGKAREEIGTDRAGNTIWRRNPRVALCRNESCHFEGNIHMTPLCRELQRTELWRRYENARQQAQPAAAQEQD</sequence>